<accession>A0AAV7L6C8</accession>
<protein>
    <submittedName>
        <fullName evidence="2">Uncharacterized protein</fullName>
    </submittedName>
</protein>
<name>A0AAV7L6C8_PLEWA</name>
<evidence type="ECO:0000256" key="1">
    <source>
        <dbReference type="SAM" id="MobiDB-lite"/>
    </source>
</evidence>
<dbReference type="AlphaFoldDB" id="A0AAV7L6C8"/>
<keyword evidence="3" id="KW-1185">Reference proteome</keyword>
<dbReference type="PANTHER" id="PTHR37871">
    <property type="entry name" value="PROLINE-RICH PROTEIN 22"/>
    <property type="match status" value="1"/>
</dbReference>
<dbReference type="PANTHER" id="PTHR37871:SF1">
    <property type="entry name" value="PROLINE-RICH PROTEIN 22"/>
    <property type="match status" value="1"/>
</dbReference>
<dbReference type="Proteomes" id="UP001066276">
    <property type="component" value="Chromosome 12"/>
</dbReference>
<comment type="caution">
    <text evidence="2">The sequence shown here is derived from an EMBL/GenBank/DDBJ whole genome shotgun (WGS) entry which is preliminary data.</text>
</comment>
<dbReference type="InterPro" id="IPR031535">
    <property type="entry name" value="PRR22"/>
</dbReference>
<reference evidence="2" key="1">
    <citation type="journal article" date="2022" name="bioRxiv">
        <title>Sequencing and chromosome-scale assembly of the giantPleurodeles waltlgenome.</title>
        <authorList>
            <person name="Brown T."/>
            <person name="Elewa A."/>
            <person name="Iarovenko S."/>
            <person name="Subramanian E."/>
            <person name="Araus A.J."/>
            <person name="Petzold A."/>
            <person name="Susuki M."/>
            <person name="Suzuki K.-i.T."/>
            <person name="Hayashi T."/>
            <person name="Toyoda A."/>
            <person name="Oliveira C."/>
            <person name="Osipova E."/>
            <person name="Leigh N.D."/>
            <person name="Simon A."/>
            <person name="Yun M.H."/>
        </authorList>
    </citation>
    <scope>NUCLEOTIDE SEQUENCE</scope>
    <source>
        <strain evidence="2">20211129_DDA</strain>
        <tissue evidence="2">Liver</tissue>
    </source>
</reference>
<evidence type="ECO:0000313" key="2">
    <source>
        <dbReference type="EMBL" id="KAJ1084903.1"/>
    </source>
</evidence>
<feature type="region of interest" description="Disordered" evidence="1">
    <location>
        <begin position="81"/>
        <end position="118"/>
    </location>
</feature>
<sequence>MAPCGCFFDPRIYHIEWITNEFPHAPVYKLLEVPRLQNVLNTNQPENQRLVKDLVQSFTYRHNQQLPKSNQTSLSHYNQEDPIDLTKQDNAVEQQRETPRSKTQNPKKQGSTHRKEVKLPQLVVTVPGLKQDGNSLPTSVYTCLKKRFPPEDQLRLSGLDKNQQEFPMYDNYPENETEVPDCSLLDTLILDPEVMNICGGSGMSPVSSPCDSHNGTQLSDPQQSIKHHLVERKALNVTASRSLPEEVLLEDAMKMFDCIPGNVDLNLLTEESRVDKTQYRGQKPHVEEFDMSITGSISPWKDSLSDISLLNLPDELLSPDYSVPEISDTVGSMDYFYNIKEFDEEHQSDDEIDHDLAENQLTKQNIPFVKKMKVSIVKNSVQPSCGPKPIVSSGRCPTGIQNCLEEMEN</sequence>
<evidence type="ECO:0000313" key="3">
    <source>
        <dbReference type="Proteomes" id="UP001066276"/>
    </source>
</evidence>
<organism evidence="2 3">
    <name type="scientific">Pleurodeles waltl</name>
    <name type="common">Iberian ribbed newt</name>
    <dbReference type="NCBI Taxonomy" id="8319"/>
    <lineage>
        <taxon>Eukaryota</taxon>
        <taxon>Metazoa</taxon>
        <taxon>Chordata</taxon>
        <taxon>Craniata</taxon>
        <taxon>Vertebrata</taxon>
        <taxon>Euteleostomi</taxon>
        <taxon>Amphibia</taxon>
        <taxon>Batrachia</taxon>
        <taxon>Caudata</taxon>
        <taxon>Salamandroidea</taxon>
        <taxon>Salamandridae</taxon>
        <taxon>Pleurodelinae</taxon>
        <taxon>Pleurodeles</taxon>
    </lineage>
</organism>
<proteinExistence type="predicted"/>
<dbReference type="EMBL" id="JANPWB010000016">
    <property type="protein sequence ID" value="KAJ1084903.1"/>
    <property type="molecule type" value="Genomic_DNA"/>
</dbReference>
<dbReference type="Pfam" id="PF15776">
    <property type="entry name" value="PRR22"/>
    <property type="match status" value="2"/>
</dbReference>
<gene>
    <name evidence="2" type="ORF">NDU88_005043</name>
</gene>